<dbReference type="InterPro" id="IPR050362">
    <property type="entry name" value="Cation-dep_OMT"/>
</dbReference>
<dbReference type="GO" id="GO:0008171">
    <property type="term" value="F:O-methyltransferase activity"/>
    <property type="evidence" value="ECO:0007669"/>
    <property type="project" value="InterPro"/>
</dbReference>
<keyword evidence="1 4" id="KW-0489">Methyltransferase</keyword>
<keyword evidence="3" id="KW-0949">S-adenosyl-L-methionine</keyword>
<reference evidence="4 5" key="1">
    <citation type="submission" date="2019-06" db="EMBL/GenBank/DDBJ databases">
        <title>Genome sequence of Litorilinea aerophila BAA-2444.</title>
        <authorList>
            <person name="Maclea K.S."/>
            <person name="Maurais E.G."/>
            <person name="Iannazzi L.C."/>
        </authorList>
    </citation>
    <scope>NUCLEOTIDE SEQUENCE [LARGE SCALE GENOMIC DNA]</scope>
    <source>
        <strain evidence="4 5">ATCC BAA-2444</strain>
    </source>
</reference>
<protein>
    <submittedName>
        <fullName evidence="4">SAM-dependent methyltransferase</fullName>
    </submittedName>
</protein>
<dbReference type="GO" id="GO:0008757">
    <property type="term" value="F:S-adenosylmethionine-dependent methyltransferase activity"/>
    <property type="evidence" value="ECO:0007669"/>
    <property type="project" value="TreeGrafter"/>
</dbReference>
<dbReference type="RefSeq" id="WP_141610262.1">
    <property type="nucleotide sequence ID" value="NZ_VIGC02000012.1"/>
</dbReference>
<dbReference type="GO" id="GO:0032259">
    <property type="term" value="P:methylation"/>
    <property type="evidence" value="ECO:0007669"/>
    <property type="project" value="UniProtKB-KW"/>
</dbReference>
<organism evidence="4 5">
    <name type="scientific">Litorilinea aerophila</name>
    <dbReference type="NCBI Taxonomy" id="1204385"/>
    <lineage>
        <taxon>Bacteria</taxon>
        <taxon>Bacillati</taxon>
        <taxon>Chloroflexota</taxon>
        <taxon>Caldilineae</taxon>
        <taxon>Caldilineales</taxon>
        <taxon>Caldilineaceae</taxon>
        <taxon>Litorilinea</taxon>
    </lineage>
</organism>
<sequence length="222" mass="24563">MANRTISLTDPLYDYLLSVSLREPAPMAELRAETARLPEKGMQMSPDEAQFLRFLVQLMGARRALEIGVFTGYSALSVALGLPEDGYLLACDVSAEWTAIGRPFWEKAGVAHKIDLRLAPALQTLEGLLADRQQHNSFDFAFIDADKDNYDAYYEACLQLVRPGGLIAIDNVLWGGGVLDESRQDKSTQAIRALNRKLHGDDRIDLSLVPIGDGVTLARKRE</sequence>
<dbReference type="PROSITE" id="PS51682">
    <property type="entry name" value="SAM_OMT_I"/>
    <property type="match status" value="1"/>
</dbReference>
<dbReference type="CDD" id="cd02440">
    <property type="entry name" value="AdoMet_MTases"/>
    <property type="match status" value="1"/>
</dbReference>
<dbReference type="OrthoDB" id="9799672at2"/>
<dbReference type="PANTHER" id="PTHR10509">
    <property type="entry name" value="O-METHYLTRANSFERASE-RELATED"/>
    <property type="match status" value="1"/>
</dbReference>
<keyword evidence="5" id="KW-1185">Reference proteome</keyword>
<evidence type="ECO:0000256" key="2">
    <source>
        <dbReference type="ARBA" id="ARBA00022679"/>
    </source>
</evidence>
<dbReference type="Proteomes" id="UP000317371">
    <property type="component" value="Unassembled WGS sequence"/>
</dbReference>
<dbReference type="EMBL" id="VIGC01000012">
    <property type="protein sequence ID" value="TQE95727.1"/>
    <property type="molecule type" value="Genomic_DNA"/>
</dbReference>
<evidence type="ECO:0000313" key="5">
    <source>
        <dbReference type="Proteomes" id="UP000317371"/>
    </source>
</evidence>
<dbReference type="Pfam" id="PF01596">
    <property type="entry name" value="Methyltransf_3"/>
    <property type="match status" value="1"/>
</dbReference>
<evidence type="ECO:0000256" key="3">
    <source>
        <dbReference type="ARBA" id="ARBA00022691"/>
    </source>
</evidence>
<dbReference type="PANTHER" id="PTHR10509:SF14">
    <property type="entry name" value="CAFFEOYL-COA O-METHYLTRANSFERASE 3-RELATED"/>
    <property type="match status" value="1"/>
</dbReference>
<evidence type="ECO:0000256" key="1">
    <source>
        <dbReference type="ARBA" id="ARBA00022603"/>
    </source>
</evidence>
<gene>
    <name evidence="4" type="ORF">FKZ61_11450</name>
</gene>
<proteinExistence type="predicted"/>
<comment type="caution">
    <text evidence="4">The sequence shown here is derived from an EMBL/GenBank/DDBJ whole genome shotgun (WGS) entry which is preliminary data.</text>
</comment>
<keyword evidence="2 4" id="KW-0808">Transferase</keyword>
<dbReference type="FunCoup" id="A0A540VG58">
    <property type="interactions" value="292"/>
</dbReference>
<dbReference type="SUPFAM" id="SSF53335">
    <property type="entry name" value="S-adenosyl-L-methionine-dependent methyltransferases"/>
    <property type="match status" value="1"/>
</dbReference>
<dbReference type="InParanoid" id="A0A540VG58"/>
<dbReference type="AlphaFoldDB" id="A0A540VG58"/>
<name>A0A540VG58_9CHLR</name>
<dbReference type="InterPro" id="IPR002935">
    <property type="entry name" value="SAM_O-MeTrfase"/>
</dbReference>
<evidence type="ECO:0000313" key="4">
    <source>
        <dbReference type="EMBL" id="TQE95727.1"/>
    </source>
</evidence>
<dbReference type="InterPro" id="IPR029063">
    <property type="entry name" value="SAM-dependent_MTases_sf"/>
</dbReference>
<dbReference type="Gene3D" id="3.40.50.150">
    <property type="entry name" value="Vaccinia Virus protein VP39"/>
    <property type="match status" value="1"/>
</dbReference>
<accession>A0A540VG58</accession>